<evidence type="ECO:0000313" key="3">
    <source>
        <dbReference type="Proteomes" id="UP001054945"/>
    </source>
</evidence>
<comment type="caution">
    <text evidence="2">The sequence shown here is derived from an EMBL/GenBank/DDBJ whole genome shotgun (WGS) entry which is preliminary data.</text>
</comment>
<dbReference type="EMBL" id="BPLR01014813">
    <property type="protein sequence ID" value="GIY71466.1"/>
    <property type="molecule type" value="Genomic_DNA"/>
</dbReference>
<gene>
    <name evidence="2" type="ORF">CEXT_713131</name>
</gene>
<feature type="non-terminal residue" evidence="2">
    <location>
        <position position="1"/>
    </location>
</feature>
<evidence type="ECO:0000256" key="1">
    <source>
        <dbReference type="SAM" id="Phobius"/>
    </source>
</evidence>
<name>A0AAV4VLY2_CAEEX</name>
<keyword evidence="1" id="KW-0472">Membrane</keyword>
<keyword evidence="1" id="KW-1133">Transmembrane helix</keyword>
<accession>A0AAV4VLY2</accession>
<dbReference type="Proteomes" id="UP001054945">
    <property type="component" value="Unassembled WGS sequence"/>
</dbReference>
<feature type="transmembrane region" description="Helical" evidence="1">
    <location>
        <begin position="15"/>
        <end position="34"/>
    </location>
</feature>
<proteinExistence type="predicted"/>
<dbReference type="AlphaFoldDB" id="A0AAV4VLY2"/>
<protein>
    <submittedName>
        <fullName evidence="2">Uncharacterized protein</fullName>
    </submittedName>
</protein>
<organism evidence="2 3">
    <name type="scientific">Caerostris extrusa</name>
    <name type="common">Bark spider</name>
    <name type="synonym">Caerostris bankana</name>
    <dbReference type="NCBI Taxonomy" id="172846"/>
    <lineage>
        <taxon>Eukaryota</taxon>
        <taxon>Metazoa</taxon>
        <taxon>Ecdysozoa</taxon>
        <taxon>Arthropoda</taxon>
        <taxon>Chelicerata</taxon>
        <taxon>Arachnida</taxon>
        <taxon>Araneae</taxon>
        <taxon>Araneomorphae</taxon>
        <taxon>Entelegynae</taxon>
        <taxon>Araneoidea</taxon>
        <taxon>Araneidae</taxon>
        <taxon>Caerostris</taxon>
    </lineage>
</organism>
<reference evidence="2 3" key="1">
    <citation type="submission" date="2021-06" db="EMBL/GenBank/DDBJ databases">
        <title>Caerostris extrusa draft genome.</title>
        <authorList>
            <person name="Kono N."/>
            <person name="Arakawa K."/>
        </authorList>
    </citation>
    <scope>NUCLEOTIDE SEQUENCE [LARGE SCALE GENOMIC DNA]</scope>
</reference>
<sequence>CQIETFLTERRSKPLLYSLTNVLYFCTVNVALMAEMRSKSFGIKSCTLAA</sequence>
<keyword evidence="1" id="KW-0812">Transmembrane</keyword>
<evidence type="ECO:0000313" key="2">
    <source>
        <dbReference type="EMBL" id="GIY71466.1"/>
    </source>
</evidence>
<keyword evidence="3" id="KW-1185">Reference proteome</keyword>